<dbReference type="AlphaFoldDB" id="A0A4R2RJP9"/>
<comment type="caution">
    <text evidence="2">The sequence shown here is derived from an EMBL/GenBank/DDBJ whole genome shotgun (WGS) entry which is preliminary data.</text>
</comment>
<dbReference type="OrthoDB" id="9767746at2"/>
<dbReference type="NCBIfam" id="NF033559">
    <property type="entry name" value="transpos_IS1634"/>
    <property type="match status" value="1"/>
</dbReference>
<sequence length="300" mass="33669">MMLPTWDHLVAQEDMDIRKVGIAGLGHALCEALMLPQIIDQQVVWDERQAKLSPGTLCKALVLNIFAHRTPLYHISESFEKHETTLYFGEGVRTDDLTDDRFGWFLDRFAAANPAGIFMQVALSALTLHHRMMNGLHSDTTSVSVEGEYSGTEERPNELIARGYSKDHRADLKQIMMGLVTQEDGLPVMGHVLPGNTSDRNWNGDVIESLATFLTTEQCRQTTYIADSAMVTGDNVRTLADAKLNFISRLPGTYGICGQVIEQAWSQDEWNDIGKLAQRPDALILREYKEQWRAKIAFAS</sequence>
<name>A0A4R2RJP9_9FIRM</name>
<protein>
    <submittedName>
        <fullName evidence="2">Uncharacterized protein DUF4277</fullName>
    </submittedName>
</protein>
<dbReference type="InterPro" id="IPR025457">
    <property type="entry name" value="DUF4277"/>
</dbReference>
<dbReference type="PANTHER" id="PTHR34614:SF2">
    <property type="entry name" value="TRANSPOSASE IS4-LIKE DOMAIN-CONTAINING PROTEIN"/>
    <property type="match status" value="1"/>
</dbReference>
<organism evidence="2 3">
    <name type="scientific">Heliophilum fasciatum</name>
    <dbReference type="NCBI Taxonomy" id="35700"/>
    <lineage>
        <taxon>Bacteria</taxon>
        <taxon>Bacillati</taxon>
        <taxon>Bacillota</taxon>
        <taxon>Clostridia</taxon>
        <taxon>Eubacteriales</taxon>
        <taxon>Heliobacteriaceae</taxon>
        <taxon>Heliophilum</taxon>
    </lineage>
</organism>
<keyword evidence="3" id="KW-1185">Reference proteome</keyword>
<reference evidence="2 3" key="1">
    <citation type="submission" date="2019-03" db="EMBL/GenBank/DDBJ databases">
        <title>Genomic Encyclopedia of Type Strains, Phase IV (KMG-IV): sequencing the most valuable type-strain genomes for metagenomic binning, comparative biology and taxonomic classification.</title>
        <authorList>
            <person name="Goeker M."/>
        </authorList>
    </citation>
    <scope>NUCLEOTIDE SEQUENCE [LARGE SCALE GENOMIC DNA]</scope>
    <source>
        <strain evidence="2 3">DSM 11170</strain>
    </source>
</reference>
<gene>
    <name evidence="2" type="ORF">EDD73_14512</name>
</gene>
<evidence type="ECO:0000313" key="3">
    <source>
        <dbReference type="Proteomes" id="UP000294813"/>
    </source>
</evidence>
<proteinExistence type="predicted"/>
<accession>A0A4R2RJP9</accession>
<evidence type="ECO:0000259" key="1">
    <source>
        <dbReference type="Pfam" id="PF14104"/>
    </source>
</evidence>
<dbReference type="Pfam" id="PF14104">
    <property type="entry name" value="DUF4277"/>
    <property type="match status" value="1"/>
</dbReference>
<feature type="domain" description="DUF4277" evidence="1">
    <location>
        <begin position="16"/>
        <end position="122"/>
    </location>
</feature>
<dbReference type="PANTHER" id="PTHR34614">
    <property type="match status" value="1"/>
</dbReference>
<dbReference type="EMBL" id="SLXT01000045">
    <property type="protein sequence ID" value="TCP59901.1"/>
    <property type="molecule type" value="Genomic_DNA"/>
</dbReference>
<dbReference type="Proteomes" id="UP000294813">
    <property type="component" value="Unassembled WGS sequence"/>
</dbReference>
<dbReference type="InterPro" id="IPR047654">
    <property type="entry name" value="IS1634_transpos"/>
</dbReference>
<evidence type="ECO:0000313" key="2">
    <source>
        <dbReference type="EMBL" id="TCP59901.1"/>
    </source>
</evidence>